<evidence type="ECO:0000256" key="13">
    <source>
        <dbReference type="RuleBase" id="RU361145"/>
    </source>
</evidence>
<comment type="similarity">
    <text evidence="2 13">Belongs to the ferritin family.</text>
</comment>
<reference evidence="15" key="1">
    <citation type="journal article" date="2021" name="Evol. Appl.">
        <title>The genome of the Pyrenean desman and the effects of bottlenecks and inbreeding on the genomic landscape of an endangered species.</title>
        <authorList>
            <person name="Escoda L."/>
            <person name="Castresana J."/>
        </authorList>
    </citation>
    <scope>NUCLEOTIDE SEQUENCE</scope>
    <source>
        <strain evidence="15">IBE-C5619</strain>
    </source>
</reference>
<comment type="function">
    <text evidence="10">Stores iron in a soluble, non-toxic, readily available form. Important for iron homeostasis. Iron is taken up in the ferrous form and deposited as ferric hydroxides after oxidation. Also plays a role in delivery of iron to cells. Mediates iron uptake in capsule cells of the developing kidney. Delivery to lysosomes by the cargo receptor NCOA4 for autophagic degradation and release or iron.</text>
</comment>
<keyword evidence="3 13" id="KW-0409">Iron storage</keyword>
<dbReference type="Proteomes" id="UP000700334">
    <property type="component" value="Unassembled WGS sequence"/>
</dbReference>
<dbReference type="PANTHER" id="PTHR11431">
    <property type="entry name" value="FERRITIN"/>
    <property type="match status" value="1"/>
</dbReference>
<gene>
    <name evidence="15" type="ORF">J0S82_001528</name>
</gene>
<protein>
    <recommendedName>
        <fullName evidence="13">Ferritin</fullName>
    </recommendedName>
</protein>
<feature type="binding site" evidence="12">
    <location>
        <position position="104"/>
    </location>
    <ligand>
        <name>Fe cation</name>
        <dbReference type="ChEBI" id="CHEBI:24875"/>
        <label>1</label>
    </ligand>
</feature>
<dbReference type="AlphaFoldDB" id="A0A8J6DH56"/>
<evidence type="ECO:0000256" key="11">
    <source>
        <dbReference type="ARBA" id="ARBA00047045"/>
    </source>
</evidence>
<dbReference type="InterPro" id="IPR001519">
    <property type="entry name" value="Ferritin"/>
</dbReference>
<dbReference type="InterPro" id="IPR009078">
    <property type="entry name" value="Ferritin-like_SF"/>
</dbReference>
<organism evidence="15 16">
    <name type="scientific">Galemys pyrenaicus</name>
    <name type="common">Iberian desman</name>
    <name type="synonym">Pyrenean desman</name>
    <dbReference type="NCBI Taxonomy" id="202257"/>
    <lineage>
        <taxon>Eukaryota</taxon>
        <taxon>Metazoa</taxon>
        <taxon>Chordata</taxon>
        <taxon>Craniata</taxon>
        <taxon>Vertebrata</taxon>
        <taxon>Euteleostomi</taxon>
        <taxon>Mammalia</taxon>
        <taxon>Eutheria</taxon>
        <taxon>Laurasiatheria</taxon>
        <taxon>Eulipotyphla</taxon>
        <taxon>Talpidae</taxon>
        <taxon>Galemys</taxon>
    </lineage>
</organism>
<dbReference type="PROSITE" id="PS50905">
    <property type="entry name" value="FERRITIN_LIKE"/>
    <property type="match status" value="1"/>
</dbReference>
<dbReference type="InterPro" id="IPR009040">
    <property type="entry name" value="Ferritin-like_diiron"/>
</dbReference>
<evidence type="ECO:0000256" key="6">
    <source>
        <dbReference type="ARBA" id="ARBA00023004"/>
    </source>
</evidence>
<dbReference type="GO" id="GO:0008199">
    <property type="term" value="F:ferric iron binding"/>
    <property type="evidence" value="ECO:0007669"/>
    <property type="project" value="InterPro"/>
</dbReference>
<dbReference type="GO" id="GO:0006879">
    <property type="term" value="P:intracellular iron ion homeostasis"/>
    <property type="evidence" value="ECO:0007669"/>
    <property type="project" value="UniProtKB-KW"/>
</dbReference>
<dbReference type="GO" id="GO:0031410">
    <property type="term" value="C:cytoplasmic vesicle"/>
    <property type="evidence" value="ECO:0007669"/>
    <property type="project" value="UniProtKB-KW"/>
</dbReference>
<evidence type="ECO:0000256" key="1">
    <source>
        <dbReference type="ARBA" id="ARBA00004496"/>
    </source>
</evidence>
<keyword evidence="16" id="KW-1185">Reference proteome</keyword>
<keyword evidence="8" id="KW-0968">Cytoplasmic vesicle</keyword>
<dbReference type="GO" id="GO:0008198">
    <property type="term" value="F:ferrous iron binding"/>
    <property type="evidence" value="ECO:0007669"/>
    <property type="project" value="TreeGrafter"/>
</dbReference>
<evidence type="ECO:0000256" key="5">
    <source>
        <dbReference type="ARBA" id="ARBA00022723"/>
    </source>
</evidence>
<sequence>MSTQDHQNYSAKVETAVKGLVNLHLHASCTYLSLGFYFEGQNTVQGGLGFFFRELAEEKRKGSELLMKMQKLWSGCPLFKNEHRQSQDEWSSSVDAMEATLALEKNLNQALLDLHALGSAHADVRLCAFLARHFLEKEIDLIKKLGDHLTNLRRLAGPHGGELGKCLFEKLTPKHK</sequence>
<evidence type="ECO:0000313" key="15">
    <source>
        <dbReference type="EMBL" id="KAG8508026.1"/>
    </source>
</evidence>
<dbReference type="SUPFAM" id="SSF47240">
    <property type="entry name" value="Ferritin-like"/>
    <property type="match status" value="1"/>
</dbReference>
<evidence type="ECO:0000256" key="7">
    <source>
        <dbReference type="ARBA" id="ARBA00023228"/>
    </source>
</evidence>
<evidence type="ECO:0000313" key="16">
    <source>
        <dbReference type="Proteomes" id="UP000700334"/>
    </source>
</evidence>
<dbReference type="EMBL" id="JAGFMF010012069">
    <property type="protein sequence ID" value="KAG8508026.1"/>
    <property type="molecule type" value="Genomic_DNA"/>
</dbReference>
<comment type="caution">
    <text evidence="15">The sequence shown here is derived from an EMBL/GenBank/DDBJ whole genome shotgun (WGS) entry which is preliminary data.</text>
</comment>
<evidence type="ECO:0000256" key="3">
    <source>
        <dbReference type="ARBA" id="ARBA00022434"/>
    </source>
</evidence>
<comment type="subcellular location">
    <subcellularLocation>
        <location evidence="9">Autolysosome</location>
    </subcellularLocation>
    <subcellularLocation>
        <location evidence="1">Cytoplasm</location>
    </subcellularLocation>
</comment>
<feature type="domain" description="Ferritin-like diiron" evidence="14">
    <location>
        <begin position="7"/>
        <end position="156"/>
    </location>
</feature>
<dbReference type="GO" id="GO:0006826">
    <property type="term" value="P:iron ion transport"/>
    <property type="evidence" value="ECO:0007669"/>
    <property type="project" value="InterPro"/>
</dbReference>
<dbReference type="Pfam" id="PF00210">
    <property type="entry name" value="Ferritin"/>
    <property type="match status" value="1"/>
</dbReference>
<evidence type="ECO:0000256" key="8">
    <source>
        <dbReference type="ARBA" id="ARBA00023329"/>
    </source>
</evidence>
<evidence type="ECO:0000256" key="12">
    <source>
        <dbReference type="PIRSR" id="PIRSR601519-1"/>
    </source>
</evidence>
<evidence type="ECO:0000256" key="2">
    <source>
        <dbReference type="ARBA" id="ARBA00007513"/>
    </source>
</evidence>
<accession>A0A8J6DH56</accession>
<dbReference type="InterPro" id="IPR012347">
    <property type="entry name" value="Ferritin-like"/>
</dbReference>
<dbReference type="GO" id="GO:0044754">
    <property type="term" value="C:autolysosome"/>
    <property type="evidence" value="ECO:0007669"/>
    <property type="project" value="UniProtKB-SubCell"/>
</dbReference>
<dbReference type="InterPro" id="IPR008331">
    <property type="entry name" value="Ferritin_DPS_dom"/>
</dbReference>
<comment type="subunit">
    <text evidence="11">Oligomer of 24 subunits. There are two types of subunits: L (light) chain and H (heavy) chain. The major chain can be light or heavy, depending on the species and tissue type. The functional molecule forms a roughly spherical shell with a diameter of 12 nm and contains a central cavity into which the insoluble mineral iron core is deposited. Interacts with NCOA4.</text>
</comment>
<proteinExistence type="inferred from homology"/>
<name>A0A8J6DH56_GALPY</name>
<dbReference type="OrthoDB" id="9743037at2759"/>
<keyword evidence="6 12" id="KW-0408">Iron</keyword>
<dbReference type="PANTHER" id="PTHR11431:SF47">
    <property type="entry name" value="FERRITIN LIGHT CHAIN"/>
    <property type="match status" value="1"/>
</dbReference>
<keyword evidence="5 12" id="KW-0479">Metal-binding</keyword>
<dbReference type="Gene3D" id="1.20.1260.10">
    <property type="match status" value="1"/>
</dbReference>
<evidence type="ECO:0000256" key="9">
    <source>
        <dbReference type="ARBA" id="ARBA00044942"/>
    </source>
</evidence>
<dbReference type="FunFam" id="1.20.1260.10:FF:000009">
    <property type="entry name" value="Ferritin light chain"/>
    <property type="match status" value="1"/>
</dbReference>
<evidence type="ECO:0000259" key="14">
    <source>
        <dbReference type="PROSITE" id="PS50905"/>
    </source>
</evidence>
<evidence type="ECO:0000256" key="10">
    <source>
        <dbReference type="ARBA" id="ARBA00045578"/>
    </source>
</evidence>
<keyword evidence="4" id="KW-0963">Cytoplasm</keyword>
<keyword evidence="7" id="KW-0458">Lysosome</keyword>
<evidence type="ECO:0000256" key="4">
    <source>
        <dbReference type="ARBA" id="ARBA00022490"/>
    </source>
</evidence>